<evidence type="ECO:0000313" key="5">
    <source>
        <dbReference type="EMBL" id="MDR6891444.1"/>
    </source>
</evidence>
<dbReference type="Proteomes" id="UP001247307">
    <property type="component" value="Unassembled WGS sequence"/>
</dbReference>
<feature type="domain" description="PDZ" evidence="3">
    <location>
        <begin position="123"/>
        <end position="190"/>
    </location>
</feature>
<dbReference type="GO" id="GO:0030163">
    <property type="term" value="P:protein catabolic process"/>
    <property type="evidence" value="ECO:0007669"/>
    <property type="project" value="InterPro"/>
</dbReference>
<keyword evidence="2" id="KW-0812">Transmembrane</keyword>
<dbReference type="EMBL" id="JAVDUI010000001">
    <property type="protein sequence ID" value="MDR6891444.1"/>
    <property type="molecule type" value="Genomic_DNA"/>
</dbReference>
<dbReference type="SUPFAM" id="SSF54211">
    <property type="entry name" value="Ribosomal protein S5 domain 2-like"/>
    <property type="match status" value="1"/>
</dbReference>
<dbReference type="SUPFAM" id="SSF50156">
    <property type="entry name" value="PDZ domain-like"/>
    <property type="match status" value="1"/>
</dbReference>
<dbReference type="GO" id="GO:0005524">
    <property type="term" value="F:ATP binding"/>
    <property type="evidence" value="ECO:0007669"/>
    <property type="project" value="InterPro"/>
</dbReference>
<dbReference type="GO" id="GO:0004252">
    <property type="term" value="F:serine-type endopeptidase activity"/>
    <property type="evidence" value="ECO:0007669"/>
    <property type="project" value="UniProtKB-UniRule"/>
</dbReference>
<feature type="active site" evidence="1">
    <location>
        <position position="292"/>
    </location>
</feature>
<accession>A0AAE4C6F7</accession>
<gene>
    <name evidence="5" type="ORF">J2S35_000384</name>
</gene>
<dbReference type="InterPro" id="IPR027065">
    <property type="entry name" value="Lon_Prtase"/>
</dbReference>
<keyword evidence="2" id="KW-0472">Membrane</keyword>
<dbReference type="Gene3D" id="3.30.230.10">
    <property type="match status" value="1"/>
</dbReference>
<reference evidence="5" key="1">
    <citation type="submission" date="2023-07" db="EMBL/GenBank/DDBJ databases">
        <title>Sequencing the genomes of 1000 actinobacteria strains.</title>
        <authorList>
            <person name="Klenk H.-P."/>
        </authorList>
    </citation>
    <scope>NUCLEOTIDE SEQUENCE</scope>
    <source>
        <strain evidence="5">DSM 13988</strain>
    </source>
</reference>
<sequence>MSTVAPSPQPRRRRGRTASVVLGAGAVAVILGGAVIPYPYVIESPGPTYDVLKEDVIQVAGRPTYPATGSLSMTTVYLTGGPGQDVHGFDILGAWLRGDSRIVPEREIFPGDTTPEEIAHTSRLEMTNSQNAAVAAAYTRLGIPYQKRLVVQALVKGAPAAGVLKDGDQILAAGGGPVADVVALRKAVEASEGKPVALTVLRDGARRELTVKPVKQEQRWVLGVYLKNDFTFPFTPTFNLRDVGGPSAGMMFALGLLEELTPGDQTNGHAIAGTGTIQATGEVGPIGGIQQKMIGASRSGARYFLAPAANCGDVVGHVPSGMEVVRVATLEQAAAAVTAIGRGETRESNPQALPTCG</sequence>
<name>A0AAE4C6F7_9MICC</name>
<evidence type="ECO:0000259" key="4">
    <source>
        <dbReference type="PROSITE" id="PS51786"/>
    </source>
</evidence>
<comment type="similarity">
    <text evidence="1">Belongs to the peptidase S16 family.</text>
</comment>
<dbReference type="InterPro" id="IPR014721">
    <property type="entry name" value="Ribsml_uS5_D2-typ_fold_subgr"/>
</dbReference>
<comment type="caution">
    <text evidence="5">The sequence shown here is derived from an EMBL/GenBank/DDBJ whole genome shotgun (WGS) entry which is preliminary data.</text>
</comment>
<organism evidence="5 6">
    <name type="scientific">Falsarthrobacter nasiphocae</name>
    <dbReference type="NCBI Taxonomy" id="189863"/>
    <lineage>
        <taxon>Bacteria</taxon>
        <taxon>Bacillati</taxon>
        <taxon>Actinomycetota</taxon>
        <taxon>Actinomycetes</taxon>
        <taxon>Micrococcales</taxon>
        <taxon>Micrococcaceae</taxon>
        <taxon>Falsarthrobacter</taxon>
    </lineage>
</organism>
<dbReference type="PROSITE" id="PS50106">
    <property type="entry name" value="PDZ"/>
    <property type="match status" value="1"/>
</dbReference>
<dbReference type="InterPro" id="IPR036034">
    <property type="entry name" value="PDZ_sf"/>
</dbReference>
<dbReference type="AlphaFoldDB" id="A0AAE4C6F7"/>
<dbReference type="GO" id="GO:0004176">
    <property type="term" value="F:ATP-dependent peptidase activity"/>
    <property type="evidence" value="ECO:0007669"/>
    <property type="project" value="UniProtKB-UniRule"/>
</dbReference>
<comment type="catalytic activity">
    <reaction evidence="1">
        <text>Hydrolysis of proteins in presence of ATP.</text>
        <dbReference type="EC" id="3.4.21.53"/>
    </reaction>
</comment>
<dbReference type="RefSeq" id="WP_309849245.1">
    <property type="nucleotide sequence ID" value="NZ_BAAAIU010000024.1"/>
</dbReference>
<evidence type="ECO:0000256" key="1">
    <source>
        <dbReference type="PROSITE-ProRule" id="PRU01122"/>
    </source>
</evidence>
<dbReference type="InterPro" id="IPR008269">
    <property type="entry name" value="Lon_proteolytic"/>
</dbReference>
<dbReference type="GO" id="GO:0006508">
    <property type="term" value="P:proteolysis"/>
    <property type="evidence" value="ECO:0007669"/>
    <property type="project" value="UniProtKB-KW"/>
</dbReference>
<dbReference type="SMART" id="SM00228">
    <property type="entry name" value="PDZ"/>
    <property type="match status" value="1"/>
</dbReference>
<keyword evidence="6" id="KW-1185">Reference proteome</keyword>
<evidence type="ECO:0000259" key="3">
    <source>
        <dbReference type="PROSITE" id="PS50106"/>
    </source>
</evidence>
<keyword evidence="2" id="KW-1133">Transmembrane helix</keyword>
<feature type="domain" description="Lon proteolytic" evidence="4">
    <location>
        <begin position="242"/>
        <end position="340"/>
    </location>
</feature>
<evidence type="ECO:0000256" key="2">
    <source>
        <dbReference type="SAM" id="Phobius"/>
    </source>
</evidence>
<feature type="transmembrane region" description="Helical" evidence="2">
    <location>
        <begin position="20"/>
        <end position="40"/>
    </location>
</feature>
<feature type="active site" evidence="1">
    <location>
        <position position="247"/>
    </location>
</feature>
<keyword evidence="1" id="KW-0720">Serine protease</keyword>
<dbReference type="PROSITE" id="PS51786">
    <property type="entry name" value="LON_PROTEOLYTIC"/>
    <property type="match status" value="1"/>
</dbReference>
<dbReference type="InterPro" id="IPR001478">
    <property type="entry name" value="PDZ"/>
</dbReference>
<protein>
    <recommendedName>
        <fullName evidence="1">endopeptidase La</fullName>
        <ecNumber evidence="1">3.4.21.53</ecNumber>
    </recommendedName>
</protein>
<dbReference type="InterPro" id="IPR020568">
    <property type="entry name" value="Ribosomal_Su5_D2-typ_SF"/>
</dbReference>
<dbReference type="PANTHER" id="PTHR10046">
    <property type="entry name" value="ATP DEPENDENT LON PROTEASE FAMILY MEMBER"/>
    <property type="match status" value="1"/>
</dbReference>
<keyword evidence="1" id="KW-0645">Protease</keyword>
<evidence type="ECO:0000313" key="6">
    <source>
        <dbReference type="Proteomes" id="UP001247307"/>
    </source>
</evidence>
<keyword evidence="1" id="KW-0378">Hydrolase</keyword>
<proteinExistence type="inferred from homology"/>
<dbReference type="Pfam" id="PF13180">
    <property type="entry name" value="PDZ_2"/>
    <property type="match status" value="1"/>
</dbReference>
<dbReference type="EC" id="3.4.21.53" evidence="1"/>
<dbReference type="Pfam" id="PF05362">
    <property type="entry name" value="Lon_C"/>
    <property type="match status" value="1"/>
</dbReference>